<dbReference type="PANTHER" id="PTHR46796:SF13">
    <property type="entry name" value="HTH-TYPE TRANSCRIPTIONAL ACTIVATOR RHAS"/>
    <property type="match status" value="1"/>
</dbReference>
<keyword evidence="3" id="KW-0804">Transcription</keyword>
<evidence type="ECO:0000259" key="4">
    <source>
        <dbReference type="PROSITE" id="PS01124"/>
    </source>
</evidence>
<dbReference type="Proteomes" id="UP000194420">
    <property type="component" value="Unassembled WGS sequence"/>
</dbReference>
<name>A0A1Y6F300_9SPHN</name>
<dbReference type="SMART" id="SM00342">
    <property type="entry name" value="HTH_ARAC"/>
    <property type="match status" value="1"/>
</dbReference>
<dbReference type="GO" id="GO:0043565">
    <property type="term" value="F:sequence-specific DNA binding"/>
    <property type="evidence" value="ECO:0007669"/>
    <property type="project" value="InterPro"/>
</dbReference>
<dbReference type="GO" id="GO:0003700">
    <property type="term" value="F:DNA-binding transcription factor activity"/>
    <property type="evidence" value="ECO:0007669"/>
    <property type="project" value="InterPro"/>
</dbReference>
<dbReference type="EMBL" id="FXWG01000002">
    <property type="protein sequence ID" value="SMQ69235.1"/>
    <property type="molecule type" value="Genomic_DNA"/>
</dbReference>
<accession>A0A1Y6F300</accession>
<reference evidence="6" key="1">
    <citation type="submission" date="2017-04" db="EMBL/GenBank/DDBJ databases">
        <authorList>
            <person name="Varghese N."/>
            <person name="Submissions S."/>
        </authorList>
    </citation>
    <scope>NUCLEOTIDE SEQUENCE [LARGE SCALE GENOMIC DNA]</scope>
</reference>
<keyword evidence="2 5" id="KW-0238">DNA-binding</keyword>
<dbReference type="PANTHER" id="PTHR46796">
    <property type="entry name" value="HTH-TYPE TRANSCRIPTIONAL ACTIVATOR RHAS-RELATED"/>
    <property type="match status" value="1"/>
</dbReference>
<gene>
    <name evidence="5" type="ORF">SAMN06297468_1454</name>
</gene>
<evidence type="ECO:0000256" key="3">
    <source>
        <dbReference type="ARBA" id="ARBA00023163"/>
    </source>
</evidence>
<feature type="domain" description="HTH araC/xylS-type" evidence="4">
    <location>
        <begin position="169"/>
        <end position="268"/>
    </location>
</feature>
<evidence type="ECO:0000256" key="2">
    <source>
        <dbReference type="ARBA" id="ARBA00023125"/>
    </source>
</evidence>
<evidence type="ECO:0000313" key="6">
    <source>
        <dbReference type="Proteomes" id="UP000194420"/>
    </source>
</evidence>
<keyword evidence="6" id="KW-1185">Reference proteome</keyword>
<dbReference type="InterPro" id="IPR050204">
    <property type="entry name" value="AraC_XylS_family_regulators"/>
</dbReference>
<protein>
    <submittedName>
        <fullName evidence="5">AraC-type DNA-binding protein</fullName>
    </submittedName>
</protein>
<dbReference type="InterPro" id="IPR018060">
    <property type="entry name" value="HTH_AraC"/>
</dbReference>
<dbReference type="Pfam" id="PF12833">
    <property type="entry name" value="HTH_18"/>
    <property type="match status" value="1"/>
</dbReference>
<proteinExistence type="predicted"/>
<dbReference type="PROSITE" id="PS01124">
    <property type="entry name" value="HTH_ARAC_FAMILY_2"/>
    <property type="match status" value="1"/>
</dbReference>
<sequence>MRAGRVNPPCDLKVRFFKPPDDLAGCFSVVYRADLVVEEDGRIEDVLLPEWTNIRIFRGTYPIASLPDGEVSGDARLVATGPTTHGTMFSLGTTRMWGVGLFPEGLARLTDLHADHVANTICDAEESPAHASIAGLADHVLSCEPDDDCESEAIFQFFRERLKPVRHLEQIRQIHRALLAEQSANAGHLADEAGLGRRHLERLGKRYFGFTPKALLRRQRFVRTLSTFVLQRPVLWTAAMDSDYYDQAQFTREFREFMDMTPQQFAAMPHPIQDVFMVERAKLWGSPAQALDLPD</sequence>
<organism evidence="5 6">
    <name type="scientific">Altererythrobacter xiamenensis</name>
    <dbReference type="NCBI Taxonomy" id="1316679"/>
    <lineage>
        <taxon>Bacteria</taxon>
        <taxon>Pseudomonadati</taxon>
        <taxon>Pseudomonadota</taxon>
        <taxon>Alphaproteobacteria</taxon>
        <taxon>Sphingomonadales</taxon>
        <taxon>Erythrobacteraceae</taxon>
        <taxon>Altererythrobacter</taxon>
    </lineage>
</organism>
<evidence type="ECO:0000313" key="5">
    <source>
        <dbReference type="EMBL" id="SMQ69235.1"/>
    </source>
</evidence>
<dbReference type="AlphaFoldDB" id="A0A1Y6F300"/>
<dbReference type="Gene3D" id="1.10.10.60">
    <property type="entry name" value="Homeodomain-like"/>
    <property type="match status" value="1"/>
</dbReference>
<evidence type="ECO:0000256" key="1">
    <source>
        <dbReference type="ARBA" id="ARBA00023015"/>
    </source>
</evidence>
<keyword evidence="1" id="KW-0805">Transcription regulation</keyword>